<accession>F0WAA6</accession>
<gene>
    <name evidence="2" type="primary">AlNc14C44G3635</name>
    <name evidence="2" type="ORF">ALNC14_042190</name>
</gene>
<dbReference type="Pfam" id="PF03184">
    <property type="entry name" value="DDE_1"/>
    <property type="match status" value="1"/>
</dbReference>
<feature type="domain" description="DDE-1" evidence="1">
    <location>
        <begin position="87"/>
        <end position="194"/>
    </location>
</feature>
<evidence type="ECO:0000259" key="1">
    <source>
        <dbReference type="Pfam" id="PF03184"/>
    </source>
</evidence>
<dbReference type="EMBL" id="FR824089">
    <property type="protein sequence ID" value="CCA18076.1"/>
    <property type="molecule type" value="Genomic_DNA"/>
</dbReference>
<name>F0WAA6_9STRA</name>
<protein>
    <submittedName>
        <fullName evidence="2">AlNc14C44G3635 protein</fullName>
    </submittedName>
</protein>
<organism evidence="2">
    <name type="scientific">Albugo laibachii Nc14</name>
    <dbReference type="NCBI Taxonomy" id="890382"/>
    <lineage>
        <taxon>Eukaryota</taxon>
        <taxon>Sar</taxon>
        <taxon>Stramenopiles</taxon>
        <taxon>Oomycota</taxon>
        <taxon>Peronosporomycetes</taxon>
        <taxon>Albuginales</taxon>
        <taxon>Albuginaceae</taxon>
        <taxon>Albugo</taxon>
    </lineage>
</organism>
<reference evidence="2" key="2">
    <citation type="submission" date="2011-02" db="EMBL/GenBank/DDBJ databases">
        <authorList>
            <person name="MacLean D."/>
        </authorList>
    </citation>
    <scope>NUCLEOTIDE SEQUENCE</scope>
</reference>
<evidence type="ECO:0000313" key="2">
    <source>
        <dbReference type="EMBL" id="CCA18076.1"/>
    </source>
</evidence>
<dbReference type="HOGENOM" id="CLU_031434_3_0_1"/>
<dbReference type="AlphaFoldDB" id="F0WAA6"/>
<dbReference type="InterPro" id="IPR004875">
    <property type="entry name" value="DDE_SF_endonuclease_dom"/>
</dbReference>
<proteinExistence type="predicted"/>
<sequence length="248" mass="28152">MVLGDSSGAKHPLFLVFKTSMVKTQQAKSENDRLRHGFGKRVWKDISALEVMYSAKIYGNRTAWWNGYSTVEFPQFHFGERTPFCPPVLIHLDDFSGHWVAAALECARRLNVLLMKVPPGLNWVSQPADVAWMKPIKDLLRSKWVDFHYGQLQDHGNNGAGDKFQLTPPSREDAVQWIAAAWSGISQETIVAGFRKCVFAPSEELPIYAYGNETDQQKINDLIGGFRDLHVVNRHIKNVRAEDDVLEK</sequence>
<reference evidence="2" key="1">
    <citation type="journal article" date="2011" name="PLoS Biol.">
        <title>Gene gain and loss during evolution of obligate parasitism in the white rust pathogen of Arabidopsis thaliana.</title>
        <authorList>
            <person name="Kemen E."/>
            <person name="Gardiner A."/>
            <person name="Schultz-Larsen T."/>
            <person name="Kemen A.C."/>
            <person name="Balmuth A.L."/>
            <person name="Robert-Seilaniantz A."/>
            <person name="Bailey K."/>
            <person name="Holub E."/>
            <person name="Studholme D.J."/>
            <person name="Maclean D."/>
            <person name="Jones J.D."/>
        </authorList>
    </citation>
    <scope>NUCLEOTIDE SEQUENCE</scope>
</reference>
<dbReference type="GO" id="GO:0003676">
    <property type="term" value="F:nucleic acid binding"/>
    <property type="evidence" value="ECO:0007669"/>
    <property type="project" value="InterPro"/>
</dbReference>